<evidence type="ECO:0000313" key="2">
    <source>
        <dbReference type="EMBL" id="GIJ16065.1"/>
    </source>
</evidence>
<feature type="compositionally biased region" description="Basic and acidic residues" evidence="1">
    <location>
        <begin position="48"/>
        <end position="57"/>
    </location>
</feature>
<evidence type="ECO:0000313" key="3">
    <source>
        <dbReference type="Proteomes" id="UP000647860"/>
    </source>
</evidence>
<evidence type="ECO:0000256" key="1">
    <source>
        <dbReference type="SAM" id="MobiDB-lite"/>
    </source>
</evidence>
<reference evidence="2 3" key="1">
    <citation type="submission" date="2021-01" db="EMBL/GenBank/DDBJ databases">
        <title>Whole genome shotgun sequence of Verrucosispora gifhornensis NBRC 16317.</title>
        <authorList>
            <person name="Komaki H."/>
            <person name="Tamura T."/>
        </authorList>
    </citation>
    <scope>NUCLEOTIDE SEQUENCE [LARGE SCALE GENOMIC DNA]</scope>
    <source>
        <strain evidence="2 3">NBRC 16317</strain>
    </source>
</reference>
<gene>
    <name evidence="2" type="ORF">Vgi01_27490</name>
</gene>
<name>A0ABQ4IDS4_9ACTN</name>
<dbReference type="Proteomes" id="UP000647860">
    <property type="component" value="Unassembled WGS sequence"/>
</dbReference>
<feature type="compositionally biased region" description="Basic and acidic residues" evidence="1">
    <location>
        <begin position="9"/>
        <end position="25"/>
    </location>
</feature>
<feature type="region of interest" description="Disordered" evidence="1">
    <location>
        <begin position="1"/>
        <end position="99"/>
    </location>
</feature>
<accession>A0ABQ4IDS4</accession>
<protein>
    <submittedName>
        <fullName evidence="2">Uncharacterized protein</fullName>
    </submittedName>
</protein>
<dbReference type="EMBL" id="BOPA01000019">
    <property type="protein sequence ID" value="GIJ16065.1"/>
    <property type="molecule type" value="Genomic_DNA"/>
</dbReference>
<comment type="caution">
    <text evidence="2">The sequence shown here is derived from an EMBL/GenBank/DDBJ whole genome shotgun (WGS) entry which is preliminary data.</text>
</comment>
<proteinExistence type="predicted"/>
<organism evidence="2 3">
    <name type="scientific">Micromonospora gifhornensis</name>
    <dbReference type="NCBI Taxonomy" id="84594"/>
    <lineage>
        <taxon>Bacteria</taxon>
        <taxon>Bacillati</taxon>
        <taxon>Actinomycetota</taxon>
        <taxon>Actinomycetes</taxon>
        <taxon>Micromonosporales</taxon>
        <taxon>Micromonosporaceae</taxon>
        <taxon>Micromonospora</taxon>
    </lineage>
</organism>
<sequence length="99" mass="10751">MLTFALPHVVDRGQYRDGDRDEGHHPAQSRSVSAHGRRIAPSPAARRQSADKAEQPTDKTGGQSVGMAGGQVVDSRVDRRYRAGGGAPGRRWQRSGRPH</sequence>
<keyword evidence="3" id="KW-1185">Reference proteome</keyword>